<keyword evidence="5" id="KW-1185">Reference proteome</keyword>
<dbReference type="STRING" id="320771.Cflav_PD5002"/>
<reference evidence="4 5" key="1">
    <citation type="journal article" date="2011" name="J. Bacteriol.">
        <title>Genome sequence of 'Pedosphaera parvula' Ellin514, an aerobic Verrucomicrobial isolate from pasture soil.</title>
        <authorList>
            <person name="Kant R."/>
            <person name="van Passel M.W."/>
            <person name="Sangwan P."/>
            <person name="Palva A."/>
            <person name="Lucas S."/>
            <person name="Copeland A."/>
            <person name="Lapidus A."/>
            <person name="Glavina Del Rio T."/>
            <person name="Dalin E."/>
            <person name="Tice H."/>
            <person name="Bruce D."/>
            <person name="Goodwin L."/>
            <person name="Pitluck S."/>
            <person name="Chertkov O."/>
            <person name="Larimer F.W."/>
            <person name="Land M.L."/>
            <person name="Hauser L."/>
            <person name="Brettin T.S."/>
            <person name="Detter J.C."/>
            <person name="Han S."/>
            <person name="de Vos W.M."/>
            <person name="Janssen P.H."/>
            <person name="Smidt H."/>
        </authorList>
    </citation>
    <scope>NUCLEOTIDE SEQUENCE [LARGE SCALE GENOMIC DNA]</scope>
    <source>
        <strain evidence="4 5">Ellin514</strain>
    </source>
</reference>
<protein>
    <submittedName>
        <fullName evidence="4">Polysaccharide deacetylase</fullName>
    </submittedName>
</protein>
<dbReference type="AlphaFoldDB" id="B9XD21"/>
<dbReference type="Proteomes" id="UP000003688">
    <property type="component" value="Unassembled WGS sequence"/>
</dbReference>
<evidence type="ECO:0000313" key="5">
    <source>
        <dbReference type="Proteomes" id="UP000003688"/>
    </source>
</evidence>
<dbReference type="EMBL" id="ABOX02000005">
    <property type="protein sequence ID" value="EEF62367.1"/>
    <property type="molecule type" value="Genomic_DNA"/>
</dbReference>
<dbReference type="RefSeq" id="WP_007413719.1">
    <property type="nucleotide sequence ID" value="NZ_ABOX02000005.1"/>
</dbReference>
<dbReference type="Gene3D" id="3.20.20.370">
    <property type="entry name" value="Glycoside hydrolase/deacetylase"/>
    <property type="match status" value="1"/>
</dbReference>
<name>B9XD21_PEDPL</name>
<proteinExistence type="predicted"/>
<accession>B9XD21</accession>
<comment type="caution">
    <text evidence="4">The sequence shown here is derived from an EMBL/GenBank/DDBJ whole genome shotgun (WGS) entry which is preliminary data.</text>
</comment>
<dbReference type="GO" id="GO:0016810">
    <property type="term" value="F:hydrolase activity, acting on carbon-nitrogen (but not peptide) bonds"/>
    <property type="evidence" value="ECO:0007669"/>
    <property type="project" value="InterPro"/>
</dbReference>
<dbReference type="SUPFAM" id="SSF88713">
    <property type="entry name" value="Glycoside hydrolase/deacetylase"/>
    <property type="match status" value="1"/>
</dbReference>
<dbReference type="PANTHER" id="PTHR34216">
    <property type="match status" value="1"/>
</dbReference>
<dbReference type="InterPro" id="IPR002509">
    <property type="entry name" value="NODB_dom"/>
</dbReference>
<comment type="subcellular location">
    <subcellularLocation>
        <location evidence="1">Secreted</location>
    </subcellularLocation>
</comment>
<dbReference type="PROSITE" id="PS51677">
    <property type="entry name" value="NODB"/>
    <property type="match status" value="1"/>
</dbReference>
<evidence type="ECO:0000256" key="2">
    <source>
        <dbReference type="ARBA" id="ARBA00022729"/>
    </source>
</evidence>
<keyword evidence="2" id="KW-0732">Signal</keyword>
<evidence type="ECO:0000259" key="3">
    <source>
        <dbReference type="PROSITE" id="PS51677"/>
    </source>
</evidence>
<dbReference type="PANTHER" id="PTHR34216:SF3">
    <property type="entry name" value="POLY-BETA-1,6-N-ACETYL-D-GLUCOSAMINE N-DEACETYLASE"/>
    <property type="match status" value="1"/>
</dbReference>
<evidence type="ECO:0000256" key="1">
    <source>
        <dbReference type="ARBA" id="ARBA00004613"/>
    </source>
</evidence>
<feature type="domain" description="NodB homology" evidence="3">
    <location>
        <begin position="92"/>
        <end position="291"/>
    </location>
</feature>
<sequence length="291" mass="32459">MPAVRFDRLLTLSLARPFGCIGLGGNKERLPILMYHSISTDVESGTSDYYKTCTSPKVFAEQMAVLSSEGYQAVSLAEGLKRTRDGKRADGKNVVITFDDGFRDFHTEAFPVLKKYGFGATMFLPTAYIGNEVRRFKDRECMTWNEVREMRKAGIEFGSHTVNHPILYQLDFKKIRAEIEQSKSVIEAELGEPIGSFAYPYAFPSADRGFVGEFVGLLKEAGYAQSVTTRIGRVGRRDDPFTLKRLPVNSADDTSLFVAKMDGAYDWMALPQDAIKGVKCVIGRGQRATKN</sequence>
<organism evidence="4 5">
    <name type="scientific">Pedosphaera parvula (strain Ellin514)</name>
    <dbReference type="NCBI Taxonomy" id="320771"/>
    <lineage>
        <taxon>Bacteria</taxon>
        <taxon>Pseudomonadati</taxon>
        <taxon>Verrucomicrobiota</taxon>
        <taxon>Pedosphaerae</taxon>
        <taxon>Pedosphaerales</taxon>
        <taxon>Pedosphaeraceae</taxon>
        <taxon>Pedosphaera</taxon>
    </lineage>
</organism>
<dbReference type="InterPro" id="IPR051398">
    <property type="entry name" value="Polysacch_Deacetylase"/>
</dbReference>
<dbReference type="GO" id="GO:0005975">
    <property type="term" value="P:carbohydrate metabolic process"/>
    <property type="evidence" value="ECO:0007669"/>
    <property type="project" value="InterPro"/>
</dbReference>
<dbReference type="GO" id="GO:0005576">
    <property type="term" value="C:extracellular region"/>
    <property type="evidence" value="ECO:0007669"/>
    <property type="project" value="UniProtKB-SubCell"/>
</dbReference>
<dbReference type="CDD" id="cd10918">
    <property type="entry name" value="CE4_NodB_like_5s_6s"/>
    <property type="match status" value="1"/>
</dbReference>
<dbReference type="Pfam" id="PF01522">
    <property type="entry name" value="Polysacc_deac_1"/>
    <property type="match status" value="1"/>
</dbReference>
<gene>
    <name evidence="4" type="ORF">Cflav_PD5002</name>
</gene>
<dbReference type="InterPro" id="IPR011330">
    <property type="entry name" value="Glyco_hydro/deAcase_b/a-brl"/>
</dbReference>
<dbReference type="OrthoDB" id="9778320at2"/>
<evidence type="ECO:0000313" key="4">
    <source>
        <dbReference type="EMBL" id="EEF62367.1"/>
    </source>
</evidence>